<reference evidence="2" key="1">
    <citation type="journal article" date="2019" name="Int. J. Syst. Evol. Microbiol.">
        <title>The Global Catalogue of Microorganisms (GCM) 10K type strain sequencing project: providing services to taxonomists for standard genome sequencing and annotation.</title>
        <authorList>
            <consortium name="The Broad Institute Genomics Platform"/>
            <consortium name="The Broad Institute Genome Sequencing Center for Infectious Disease"/>
            <person name="Wu L."/>
            <person name="Ma J."/>
        </authorList>
    </citation>
    <scope>NUCLEOTIDE SEQUENCE [LARGE SCALE GENOMIC DNA]</scope>
    <source>
        <strain evidence="2">CG52</strain>
    </source>
</reference>
<organism evidence="1 2">
    <name type="scientific">Rhizobium helianthi</name>
    <dbReference type="NCBI Taxonomy" id="1132695"/>
    <lineage>
        <taxon>Bacteria</taxon>
        <taxon>Pseudomonadati</taxon>
        <taxon>Pseudomonadota</taxon>
        <taxon>Alphaproteobacteria</taxon>
        <taxon>Hyphomicrobiales</taxon>
        <taxon>Rhizobiaceae</taxon>
        <taxon>Rhizobium/Agrobacterium group</taxon>
        <taxon>Rhizobium</taxon>
    </lineage>
</organism>
<evidence type="ECO:0000313" key="2">
    <source>
        <dbReference type="Proteomes" id="UP001597322"/>
    </source>
</evidence>
<protein>
    <submittedName>
        <fullName evidence="1">Uncharacterized protein</fullName>
    </submittedName>
</protein>
<accession>A0ABW4MAG2</accession>
<dbReference type="EMBL" id="JBHUEQ010000039">
    <property type="protein sequence ID" value="MFD1747495.1"/>
    <property type="molecule type" value="Genomic_DNA"/>
</dbReference>
<name>A0ABW4MAG2_9HYPH</name>
<proteinExistence type="predicted"/>
<sequence length="78" mass="8543">MNMMDMNFESSERREEYFALINMIGYALSIAESLGAKSAAMHMEAARQSLVTNLQDELSGVLTKEGISQIATARAGHC</sequence>
<evidence type="ECO:0000313" key="1">
    <source>
        <dbReference type="EMBL" id="MFD1747495.1"/>
    </source>
</evidence>
<dbReference type="RefSeq" id="WP_377404882.1">
    <property type="nucleotide sequence ID" value="NZ_JBHUEQ010000039.1"/>
</dbReference>
<dbReference type="Proteomes" id="UP001597322">
    <property type="component" value="Unassembled WGS sequence"/>
</dbReference>
<keyword evidence="2" id="KW-1185">Reference proteome</keyword>
<gene>
    <name evidence="1" type="ORF">ACFSE1_18655</name>
</gene>
<comment type="caution">
    <text evidence="1">The sequence shown here is derived from an EMBL/GenBank/DDBJ whole genome shotgun (WGS) entry which is preliminary data.</text>
</comment>